<sequence length="126" mass="13628">PPDDARVLQGAAVLGRRLGHHGHAPQPGHPLHGGLAQVHAHHLDHVAAGLARLIGTPLFSGFYSKDSIIEAVHLSTLPAAGFANFAVLAGVFVTAFYSFRMYFLVFHGPERYDQNPDAHHGHDDHH</sequence>
<keyword evidence="4 6" id="KW-0472">Membrane</keyword>
<dbReference type="Proteomes" id="UP000076858">
    <property type="component" value="Unassembled WGS sequence"/>
</dbReference>
<keyword evidence="2 6" id="KW-0812">Transmembrane</keyword>
<accession>A0A164G9I4</accession>
<proteinExistence type="predicted"/>
<dbReference type="InterPro" id="IPR003945">
    <property type="entry name" value="NU5C-like"/>
</dbReference>
<name>A0A164G9I4_9CRUS</name>
<dbReference type="GO" id="GO:0042773">
    <property type="term" value="P:ATP synthesis coupled electron transport"/>
    <property type="evidence" value="ECO:0007669"/>
    <property type="project" value="InterPro"/>
</dbReference>
<dbReference type="PANTHER" id="PTHR42829">
    <property type="entry name" value="NADH-UBIQUINONE OXIDOREDUCTASE CHAIN 5"/>
    <property type="match status" value="1"/>
</dbReference>
<evidence type="ECO:0000256" key="6">
    <source>
        <dbReference type="SAM" id="Phobius"/>
    </source>
</evidence>
<protein>
    <recommendedName>
        <fullName evidence="5">NADH dehydrogenase subunit 5</fullName>
    </recommendedName>
</protein>
<dbReference type="AlphaFoldDB" id="A0A164G9I4"/>
<keyword evidence="8" id="KW-1185">Reference proteome</keyword>
<dbReference type="GO" id="GO:0016020">
    <property type="term" value="C:membrane"/>
    <property type="evidence" value="ECO:0007669"/>
    <property type="project" value="UniProtKB-SubCell"/>
</dbReference>
<evidence type="ECO:0000256" key="1">
    <source>
        <dbReference type="ARBA" id="ARBA00004141"/>
    </source>
</evidence>
<comment type="subcellular location">
    <subcellularLocation>
        <location evidence="1">Membrane</location>
        <topology evidence="1">Multi-pass membrane protein</topology>
    </subcellularLocation>
</comment>
<evidence type="ECO:0000256" key="2">
    <source>
        <dbReference type="ARBA" id="ARBA00022692"/>
    </source>
</evidence>
<comment type="caution">
    <text evidence="7">The sequence shown here is derived from an EMBL/GenBank/DDBJ whole genome shotgun (WGS) entry which is preliminary data.</text>
</comment>
<dbReference type="STRING" id="35525.A0A164G9I4"/>
<feature type="non-terminal residue" evidence="7">
    <location>
        <position position="126"/>
    </location>
</feature>
<dbReference type="GO" id="GO:0008137">
    <property type="term" value="F:NADH dehydrogenase (ubiquinone) activity"/>
    <property type="evidence" value="ECO:0007669"/>
    <property type="project" value="InterPro"/>
</dbReference>
<keyword evidence="3 6" id="KW-1133">Transmembrane helix</keyword>
<feature type="non-terminal residue" evidence="7">
    <location>
        <position position="1"/>
    </location>
</feature>
<evidence type="ECO:0000256" key="4">
    <source>
        <dbReference type="ARBA" id="ARBA00023136"/>
    </source>
</evidence>
<dbReference type="EMBL" id="LRGB01016151">
    <property type="protein sequence ID" value="KZR98691.1"/>
    <property type="molecule type" value="Genomic_DNA"/>
</dbReference>
<evidence type="ECO:0000313" key="8">
    <source>
        <dbReference type="Proteomes" id="UP000076858"/>
    </source>
</evidence>
<dbReference type="GO" id="GO:0015990">
    <property type="term" value="P:electron transport coupled proton transport"/>
    <property type="evidence" value="ECO:0007669"/>
    <property type="project" value="TreeGrafter"/>
</dbReference>
<dbReference type="GO" id="GO:0003954">
    <property type="term" value="F:NADH dehydrogenase activity"/>
    <property type="evidence" value="ECO:0007669"/>
    <property type="project" value="TreeGrafter"/>
</dbReference>
<reference evidence="7 8" key="1">
    <citation type="submission" date="2016-03" db="EMBL/GenBank/DDBJ databases">
        <title>EvidentialGene: Evidence-directed Construction of Genes on Genomes.</title>
        <authorList>
            <person name="Gilbert D.G."/>
            <person name="Choi J.-H."/>
            <person name="Mockaitis K."/>
            <person name="Colbourne J."/>
            <person name="Pfrender M."/>
        </authorList>
    </citation>
    <scope>NUCLEOTIDE SEQUENCE [LARGE SCALE GENOMIC DNA]</scope>
    <source>
        <strain evidence="7 8">Xinb3</strain>
        <tissue evidence="7">Complete organism</tissue>
    </source>
</reference>
<dbReference type="PANTHER" id="PTHR42829:SF2">
    <property type="entry name" value="NADH-UBIQUINONE OXIDOREDUCTASE CHAIN 5"/>
    <property type="match status" value="1"/>
</dbReference>
<gene>
    <name evidence="7" type="ORF">APZ42_005773</name>
</gene>
<keyword evidence="7" id="KW-0830">Ubiquinone</keyword>
<evidence type="ECO:0000313" key="7">
    <source>
        <dbReference type="EMBL" id="KZR98691.1"/>
    </source>
</evidence>
<organism evidence="7 8">
    <name type="scientific">Daphnia magna</name>
    <dbReference type="NCBI Taxonomy" id="35525"/>
    <lineage>
        <taxon>Eukaryota</taxon>
        <taxon>Metazoa</taxon>
        <taxon>Ecdysozoa</taxon>
        <taxon>Arthropoda</taxon>
        <taxon>Crustacea</taxon>
        <taxon>Branchiopoda</taxon>
        <taxon>Diplostraca</taxon>
        <taxon>Cladocera</taxon>
        <taxon>Anomopoda</taxon>
        <taxon>Daphniidae</taxon>
        <taxon>Daphnia</taxon>
    </lineage>
</organism>
<evidence type="ECO:0000256" key="3">
    <source>
        <dbReference type="ARBA" id="ARBA00022989"/>
    </source>
</evidence>
<feature type="transmembrane region" description="Helical" evidence="6">
    <location>
        <begin position="82"/>
        <end position="103"/>
    </location>
</feature>
<evidence type="ECO:0000256" key="5">
    <source>
        <dbReference type="ARBA" id="ARBA00031027"/>
    </source>
</evidence>